<proteinExistence type="predicted"/>
<dbReference type="InterPro" id="IPR036866">
    <property type="entry name" value="RibonucZ/Hydroxyglut_hydro"/>
</dbReference>
<dbReference type="AlphaFoldDB" id="A0A840IHE3"/>
<sequence>MEARISNEFAQGFTWVVEERMERASHALVDQGRVWLIDPVAWEPALERAAALGEPAGVIQLLDRHNRDSAALARRLGVPLTRLPEALVGAPFQPHRLIDRPWWREVVLWWPGQKLLVVPEAVGTAGSFALGRPLGVHPMLRLTPPYSLRAYDPDSILVGHGPSLHRAASAALEVALHHARSDIVRGVAMLPQLLKRGG</sequence>
<organism evidence="1 2">
    <name type="scientific">Conexibacter arvalis</name>
    <dbReference type="NCBI Taxonomy" id="912552"/>
    <lineage>
        <taxon>Bacteria</taxon>
        <taxon>Bacillati</taxon>
        <taxon>Actinomycetota</taxon>
        <taxon>Thermoleophilia</taxon>
        <taxon>Solirubrobacterales</taxon>
        <taxon>Conexibacteraceae</taxon>
        <taxon>Conexibacter</taxon>
    </lineage>
</organism>
<dbReference type="Gene3D" id="3.60.15.10">
    <property type="entry name" value="Ribonuclease Z/Hydroxyacylglutathione hydrolase-like"/>
    <property type="match status" value="1"/>
</dbReference>
<reference evidence="1 2" key="1">
    <citation type="submission" date="2020-08" db="EMBL/GenBank/DDBJ databases">
        <title>Genomic Encyclopedia of Archaeal and Bacterial Type Strains, Phase II (KMG-II): from individual species to whole genera.</title>
        <authorList>
            <person name="Goeker M."/>
        </authorList>
    </citation>
    <scope>NUCLEOTIDE SEQUENCE [LARGE SCALE GENOMIC DNA]</scope>
    <source>
        <strain evidence="1 2">DSM 23288</strain>
    </source>
</reference>
<dbReference type="SUPFAM" id="SSF56281">
    <property type="entry name" value="Metallo-hydrolase/oxidoreductase"/>
    <property type="match status" value="1"/>
</dbReference>
<dbReference type="EMBL" id="JACHNU010000006">
    <property type="protein sequence ID" value="MBB4664196.1"/>
    <property type="molecule type" value="Genomic_DNA"/>
</dbReference>
<dbReference type="Proteomes" id="UP000585272">
    <property type="component" value="Unassembled WGS sequence"/>
</dbReference>
<evidence type="ECO:0000313" key="1">
    <source>
        <dbReference type="EMBL" id="MBB4664196.1"/>
    </source>
</evidence>
<keyword evidence="2" id="KW-1185">Reference proteome</keyword>
<gene>
    <name evidence="1" type="ORF">BDZ31_003799</name>
</gene>
<evidence type="ECO:0008006" key="3">
    <source>
        <dbReference type="Google" id="ProtNLM"/>
    </source>
</evidence>
<accession>A0A840IHE3</accession>
<comment type="caution">
    <text evidence="1">The sequence shown here is derived from an EMBL/GenBank/DDBJ whole genome shotgun (WGS) entry which is preliminary data.</text>
</comment>
<name>A0A840IHE3_9ACTN</name>
<dbReference type="RefSeq" id="WP_183344011.1">
    <property type="nucleotide sequence ID" value="NZ_JACHNU010000006.1"/>
</dbReference>
<evidence type="ECO:0000313" key="2">
    <source>
        <dbReference type="Proteomes" id="UP000585272"/>
    </source>
</evidence>
<protein>
    <recommendedName>
        <fullName evidence="3">MBL fold metallo-hydrolase</fullName>
    </recommendedName>
</protein>